<proteinExistence type="predicted"/>
<feature type="transmembrane region" description="Helical" evidence="1">
    <location>
        <begin position="669"/>
        <end position="689"/>
    </location>
</feature>
<sequence length="699" mass="79575">MPDILSLLPDCTPHYFVVKTSQKFFIAPSVHGLNIPTTLSFSDGTLLEVKPEQSYRVFHDGTHLRKKLCWFLIFYFDRLPSTLIALEDLVKTSVLKYFNRFHMNALDELEKSRNPENIFTILVIPAVEEREKLFTFLKTHIPDLAVVLTFNSGKSRTIEICWPAISETCRFNPSAPKNCNLAAALKNIPPPKEWYYDRKDDDEYSEKEVFLKFGSKGRNPFEMLEIHDYIVYTITRKVNASLYNYTPKGASGTLRREQVCNASTREICPIPRIRFDKSYLFYIGRTLASPAIISTGFSTYHFLTCFSEKRVSFWFYLVPFKNLVRIGIMVAFVLISILTGIYARILFATERFNPCFFFLGSILSQYPPVPSALAKSNPFRVNTGVWAVCSTILVQCYIGLAISNLNSPLPTNIPNDFATISCSGKTPVYEGNASLDGGLLWMRYNFLWNSHLAQAQNNDFSTLQTNYFSLLSPPTMKNVVIPKFIYYYELLHIFRSSLSIMSQSPGSLTEILYHMMDTKKRFYPSLYENGAVRYNDLLDTNVSSAIEEEIVTCGKSALIGERTELLAYLQYYAKHYPGLKFNPISKQTPLPGILIGWCFEATRGSPVVKSFVALFESGIYEKLNEFLGINEMKQQLKNTKTIKQGLRRGSGIRLRIGGVRLVENIQTVFIIWAGLIAMGGIIFLGEILITNHRRSVTIS</sequence>
<organism evidence="2 3">
    <name type="scientific">Folsomia candida</name>
    <name type="common">Springtail</name>
    <dbReference type="NCBI Taxonomy" id="158441"/>
    <lineage>
        <taxon>Eukaryota</taxon>
        <taxon>Metazoa</taxon>
        <taxon>Ecdysozoa</taxon>
        <taxon>Arthropoda</taxon>
        <taxon>Hexapoda</taxon>
        <taxon>Collembola</taxon>
        <taxon>Entomobryomorpha</taxon>
        <taxon>Isotomoidea</taxon>
        <taxon>Isotomidae</taxon>
        <taxon>Proisotominae</taxon>
        <taxon>Folsomia</taxon>
    </lineage>
</organism>
<protein>
    <submittedName>
        <fullName evidence="2">Uncharacterized protein</fullName>
    </submittedName>
</protein>
<gene>
    <name evidence="2" type="ORF">Fcan01_15833</name>
</gene>
<feature type="transmembrane region" description="Helical" evidence="1">
    <location>
        <begin position="323"/>
        <end position="343"/>
    </location>
</feature>
<comment type="caution">
    <text evidence="2">The sequence shown here is derived from an EMBL/GenBank/DDBJ whole genome shotgun (WGS) entry which is preliminary data.</text>
</comment>
<reference evidence="2 3" key="1">
    <citation type="submission" date="2015-12" db="EMBL/GenBank/DDBJ databases">
        <title>The genome of Folsomia candida.</title>
        <authorList>
            <person name="Faddeeva A."/>
            <person name="Derks M.F."/>
            <person name="Anvar Y."/>
            <person name="Smit S."/>
            <person name="Van Straalen N."/>
            <person name="Roelofs D."/>
        </authorList>
    </citation>
    <scope>NUCLEOTIDE SEQUENCE [LARGE SCALE GENOMIC DNA]</scope>
    <source>
        <strain evidence="2 3">VU population</strain>
        <tissue evidence="2">Whole body</tissue>
    </source>
</reference>
<evidence type="ECO:0000313" key="2">
    <source>
        <dbReference type="EMBL" id="OXA49713.1"/>
    </source>
</evidence>
<keyword evidence="3" id="KW-1185">Reference proteome</keyword>
<keyword evidence="1" id="KW-0472">Membrane</keyword>
<dbReference type="OrthoDB" id="8299140at2759"/>
<accession>A0A226DWS7</accession>
<evidence type="ECO:0000313" key="3">
    <source>
        <dbReference type="Proteomes" id="UP000198287"/>
    </source>
</evidence>
<dbReference type="STRING" id="158441.A0A226DWS7"/>
<dbReference type="EMBL" id="LNIX01000010">
    <property type="protein sequence ID" value="OXA49713.1"/>
    <property type="molecule type" value="Genomic_DNA"/>
</dbReference>
<dbReference type="Proteomes" id="UP000198287">
    <property type="component" value="Unassembled WGS sequence"/>
</dbReference>
<evidence type="ECO:0000256" key="1">
    <source>
        <dbReference type="SAM" id="Phobius"/>
    </source>
</evidence>
<name>A0A226DWS7_FOLCA</name>
<feature type="transmembrane region" description="Helical" evidence="1">
    <location>
        <begin position="279"/>
        <end position="303"/>
    </location>
</feature>
<dbReference type="AlphaFoldDB" id="A0A226DWS7"/>
<keyword evidence="1" id="KW-1133">Transmembrane helix</keyword>
<keyword evidence="1" id="KW-0812">Transmembrane</keyword>